<accession>A0AB39G3U0</accession>
<dbReference type="RefSeq" id="WP_368641775.1">
    <property type="nucleotide sequence ID" value="NZ_CP158268.1"/>
</dbReference>
<evidence type="ECO:0008006" key="2">
    <source>
        <dbReference type="Google" id="ProtNLM"/>
    </source>
</evidence>
<evidence type="ECO:0000313" key="1">
    <source>
        <dbReference type="EMBL" id="XDJ85141.1"/>
    </source>
</evidence>
<sequence length="307" mass="34268">MPRFNRDYRLLVGHPGQKGVEIVPPMRITFEADKDTKEEPNATKIRIWNLARDTREAMEEPDTVAALYAGYAEEDGPLLLAYGTVAEAWTYFDGPDVVTELEVLDGYAEIRDTVVSLGYGPGARASTVARDLARQMGLRLNMAADVPDRVWQNGYSYYGAARVALHKIVQGTGLEWSIQNGELQIIPRLGTTPRQAFVLAADSGLIGYPERMRKGAREKARVKDQRSGDNKDIVSVKQQIDGWRVKSLLLPTLNPGDLVKLESRTIEGWFRIEALHHTGDWGGPGDWQTELELVDRNAPPRKKKGSK</sequence>
<dbReference type="AlphaFoldDB" id="A0AB39G3U0"/>
<gene>
    <name evidence="1" type="ORF">ABRZ08_13220</name>
</gene>
<dbReference type="EMBL" id="CP158268">
    <property type="protein sequence ID" value="XDJ85141.1"/>
    <property type="molecule type" value="Genomic_DNA"/>
</dbReference>
<name>A0AB39G3U0_9BURK</name>
<protein>
    <recommendedName>
        <fullName evidence="2">Phage tail protein</fullName>
    </recommendedName>
</protein>
<reference evidence="1" key="1">
    <citation type="submission" date="2024-05" db="EMBL/GenBank/DDBJ databases">
        <authorList>
            <person name="Luo Y.-C."/>
            <person name="Nicholds J."/>
            <person name="Mortimer T."/>
            <person name="Maboni G."/>
        </authorList>
    </citation>
    <scope>NUCLEOTIDE SEQUENCE</scope>
    <source>
        <strain evidence="1">140124</strain>
    </source>
</reference>
<dbReference type="NCBIfam" id="NF047561">
    <property type="entry name" value="orf58_phage_fam"/>
    <property type="match status" value="1"/>
</dbReference>
<proteinExistence type="predicted"/>
<organism evidence="1">
    <name type="scientific">Castellaniella ginsengisoli</name>
    <dbReference type="NCBI Taxonomy" id="546114"/>
    <lineage>
        <taxon>Bacteria</taxon>
        <taxon>Pseudomonadati</taxon>
        <taxon>Pseudomonadota</taxon>
        <taxon>Betaproteobacteria</taxon>
        <taxon>Burkholderiales</taxon>
        <taxon>Alcaligenaceae</taxon>
        <taxon>Castellaniella</taxon>
    </lineage>
</organism>